<dbReference type="AlphaFoldDB" id="A0A0D0AX50"/>
<feature type="compositionally biased region" description="Basic and acidic residues" evidence="1">
    <location>
        <begin position="185"/>
        <end position="197"/>
    </location>
</feature>
<protein>
    <submittedName>
        <fullName evidence="2">Uncharacterized protein</fullName>
    </submittedName>
</protein>
<feature type="region of interest" description="Disordered" evidence="1">
    <location>
        <begin position="225"/>
        <end position="245"/>
    </location>
</feature>
<gene>
    <name evidence="2" type="ORF">CY34DRAFT_16383</name>
</gene>
<dbReference type="Proteomes" id="UP000054485">
    <property type="component" value="Unassembled WGS sequence"/>
</dbReference>
<reference evidence="2 3" key="1">
    <citation type="submission" date="2014-04" db="EMBL/GenBank/DDBJ databases">
        <authorList>
            <consortium name="DOE Joint Genome Institute"/>
            <person name="Kuo A."/>
            <person name="Ruytinx J."/>
            <person name="Rineau F."/>
            <person name="Colpaert J."/>
            <person name="Kohler A."/>
            <person name="Nagy L.G."/>
            <person name="Floudas D."/>
            <person name="Copeland A."/>
            <person name="Barry K.W."/>
            <person name="Cichocki N."/>
            <person name="Veneault-Fourrey C."/>
            <person name="LaButti K."/>
            <person name="Lindquist E.A."/>
            <person name="Lipzen A."/>
            <person name="Lundell T."/>
            <person name="Morin E."/>
            <person name="Murat C."/>
            <person name="Sun H."/>
            <person name="Tunlid A."/>
            <person name="Henrissat B."/>
            <person name="Grigoriev I.V."/>
            <person name="Hibbett D.S."/>
            <person name="Martin F."/>
            <person name="Nordberg H.P."/>
            <person name="Cantor M.N."/>
            <person name="Hua S.X."/>
        </authorList>
    </citation>
    <scope>NUCLEOTIDE SEQUENCE [LARGE SCALE GENOMIC DNA]</scope>
    <source>
        <strain evidence="2 3">UH-Slu-Lm8-n1</strain>
    </source>
</reference>
<dbReference type="InParanoid" id="A0A0D0AX50"/>
<organism evidence="2 3">
    <name type="scientific">Suillus luteus UH-Slu-Lm8-n1</name>
    <dbReference type="NCBI Taxonomy" id="930992"/>
    <lineage>
        <taxon>Eukaryota</taxon>
        <taxon>Fungi</taxon>
        <taxon>Dikarya</taxon>
        <taxon>Basidiomycota</taxon>
        <taxon>Agaricomycotina</taxon>
        <taxon>Agaricomycetes</taxon>
        <taxon>Agaricomycetidae</taxon>
        <taxon>Boletales</taxon>
        <taxon>Suillineae</taxon>
        <taxon>Suillaceae</taxon>
        <taxon>Suillus</taxon>
    </lineage>
</organism>
<name>A0A0D0AX50_9AGAM</name>
<evidence type="ECO:0000313" key="2">
    <source>
        <dbReference type="EMBL" id="KIK36438.1"/>
    </source>
</evidence>
<evidence type="ECO:0000256" key="1">
    <source>
        <dbReference type="SAM" id="MobiDB-lite"/>
    </source>
</evidence>
<keyword evidence="3" id="KW-1185">Reference proteome</keyword>
<evidence type="ECO:0000313" key="3">
    <source>
        <dbReference type="Proteomes" id="UP000054485"/>
    </source>
</evidence>
<dbReference type="OrthoDB" id="2661475at2759"/>
<feature type="region of interest" description="Disordered" evidence="1">
    <location>
        <begin position="165"/>
        <end position="205"/>
    </location>
</feature>
<feature type="compositionally biased region" description="Basic and acidic residues" evidence="1">
    <location>
        <begin position="225"/>
        <end position="239"/>
    </location>
</feature>
<dbReference type="HOGENOM" id="CLU_1147839_0_0_1"/>
<reference evidence="3" key="2">
    <citation type="submission" date="2015-01" db="EMBL/GenBank/DDBJ databases">
        <title>Evolutionary Origins and Diversification of the Mycorrhizal Mutualists.</title>
        <authorList>
            <consortium name="DOE Joint Genome Institute"/>
            <consortium name="Mycorrhizal Genomics Consortium"/>
            <person name="Kohler A."/>
            <person name="Kuo A."/>
            <person name="Nagy L.G."/>
            <person name="Floudas D."/>
            <person name="Copeland A."/>
            <person name="Barry K.W."/>
            <person name="Cichocki N."/>
            <person name="Veneault-Fourrey C."/>
            <person name="LaButti K."/>
            <person name="Lindquist E.A."/>
            <person name="Lipzen A."/>
            <person name="Lundell T."/>
            <person name="Morin E."/>
            <person name="Murat C."/>
            <person name="Riley R."/>
            <person name="Ohm R."/>
            <person name="Sun H."/>
            <person name="Tunlid A."/>
            <person name="Henrissat B."/>
            <person name="Grigoriev I.V."/>
            <person name="Hibbett D.S."/>
            <person name="Martin F."/>
        </authorList>
    </citation>
    <scope>NUCLEOTIDE SEQUENCE [LARGE SCALE GENOMIC DNA]</scope>
    <source>
        <strain evidence="3">UH-Slu-Lm8-n1</strain>
    </source>
</reference>
<proteinExistence type="predicted"/>
<sequence length="245" mass="26985">MSYSDYDHLDSDATGTTQLSWIKDMMAHVKSDRMAKFSTPGHSGEDVSVFWEPESSPFADPCATRYDSDLLGHDTVTILSGFGSSPVLTASIPDNDDERSHAKSHTRHGGAAALGQLTRVINVQSEATQEKKCFVNAAFSVQPDKQEENQSTRVRAGGEVIIPVQATRTTGAHRARKRTISDVQVDSRDPDQEKESKNPAPAVKRICREKTGTDWQSVFDVIKYSEERQNSDRTNEGHGMKTGLS</sequence>
<accession>A0A0D0AX50</accession>
<dbReference type="EMBL" id="KN835529">
    <property type="protein sequence ID" value="KIK36438.1"/>
    <property type="molecule type" value="Genomic_DNA"/>
</dbReference>